<dbReference type="EMBL" id="KK121992">
    <property type="protein sequence ID" value="KFM81677.1"/>
    <property type="molecule type" value="Genomic_DNA"/>
</dbReference>
<protein>
    <submittedName>
        <fullName evidence="2">Uncharacterized protein</fullName>
    </submittedName>
</protein>
<keyword evidence="3" id="KW-1185">Reference proteome</keyword>
<name>A0A087UWD8_STEMI</name>
<reference evidence="2 3" key="1">
    <citation type="submission" date="2013-11" db="EMBL/GenBank/DDBJ databases">
        <title>Genome sequencing of Stegodyphus mimosarum.</title>
        <authorList>
            <person name="Bechsgaard J."/>
        </authorList>
    </citation>
    <scope>NUCLEOTIDE SEQUENCE [LARGE SCALE GENOMIC DNA]</scope>
</reference>
<dbReference type="Proteomes" id="UP000054359">
    <property type="component" value="Unassembled WGS sequence"/>
</dbReference>
<gene>
    <name evidence="2" type="ORF">X975_11023</name>
</gene>
<dbReference type="AlphaFoldDB" id="A0A087UWD8"/>
<organism evidence="2 3">
    <name type="scientific">Stegodyphus mimosarum</name>
    <name type="common">African social velvet spider</name>
    <dbReference type="NCBI Taxonomy" id="407821"/>
    <lineage>
        <taxon>Eukaryota</taxon>
        <taxon>Metazoa</taxon>
        <taxon>Ecdysozoa</taxon>
        <taxon>Arthropoda</taxon>
        <taxon>Chelicerata</taxon>
        <taxon>Arachnida</taxon>
        <taxon>Araneae</taxon>
        <taxon>Araneomorphae</taxon>
        <taxon>Entelegynae</taxon>
        <taxon>Eresoidea</taxon>
        <taxon>Eresidae</taxon>
        <taxon>Stegodyphus</taxon>
    </lineage>
</organism>
<feature type="coiled-coil region" evidence="1">
    <location>
        <begin position="4"/>
        <end position="45"/>
    </location>
</feature>
<evidence type="ECO:0000256" key="1">
    <source>
        <dbReference type="SAM" id="Coils"/>
    </source>
</evidence>
<evidence type="ECO:0000313" key="2">
    <source>
        <dbReference type="EMBL" id="KFM81677.1"/>
    </source>
</evidence>
<keyword evidence="1" id="KW-0175">Coiled coil</keyword>
<accession>A0A087UWD8</accession>
<feature type="non-terminal residue" evidence="2">
    <location>
        <position position="49"/>
    </location>
</feature>
<sequence length="49" mass="5896">MDLKEAFEQQLVDFENQRESFLNMLRSVESEKSKLSQELQEFRKVSETL</sequence>
<proteinExistence type="predicted"/>
<evidence type="ECO:0000313" key="3">
    <source>
        <dbReference type="Proteomes" id="UP000054359"/>
    </source>
</evidence>